<dbReference type="PANTHER" id="PTHR14463:SF10">
    <property type="entry name" value="LIPASE MATURATION FACTOR 1"/>
    <property type="match status" value="1"/>
</dbReference>
<organism evidence="10 11">
    <name type="scientific">Actinoallomurus spadix</name>
    <dbReference type="NCBI Taxonomy" id="79912"/>
    <lineage>
        <taxon>Bacteria</taxon>
        <taxon>Bacillati</taxon>
        <taxon>Actinomycetota</taxon>
        <taxon>Actinomycetes</taxon>
        <taxon>Streptosporangiales</taxon>
        <taxon>Thermomonosporaceae</taxon>
        <taxon>Actinoallomurus</taxon>
    </lineage>
</organism>
<dbReference type="Pfam" id="PF25179">
    <property type="entry name" value="LMF1_C"/>
    <property type="match status" value="1"/>
</dbReference>
<keyword evidence="4" id="KW-0256">Endoplasmic reticulum</keyword>
<dbReference type="Pfam" id="PF06762">
    <property type="entry name" value="LMF1"/>
    <property type="match status" value="1"/>
</dbReference>
<feature type="transmembrane region" description="Helical" evidence="7">
    <location>
        <begin position="133"/>
        <end position="154"/>
    </location>
</feature>
<dbReference type="Proteomes" id="UP001501822">
    <property type="component" value="Unassembled WGS sequence"/>
</dbReference>
<gene>
    <name evidence="10" type="ORF">GCM10010151_08520</name>
</gene>
<proteinExistence type="inferred from homology"/>
<comment type="subcellular location">
    <subcellularLocation>
        <location evidence="1">Endoplasmic reticulum membrane</location>
        <topology evidence="1">Multi-pass membrane protein</topology>
    </subcellularLocation>
</comment>
<evidence type="ECO:0000256" key="3">
    <source>
        <dbReference type="ARBA" id="ARBA00022692"/>
    </source>
</evidence>
<feature type="transmembrane region" description="Helical" evidence="7">
    <location>
        <begin position="254"/>
        <end position="273"/>
    </location>
</feature>
<evidence type="ECO:0000256" key="5">
    <source>
        <dbReference type="ARBA" id="ARBA00022989"/>
    </source>
</evidence>
<accession>A0ABN0VZB0</accession>
<feature type="transmembrane region" description="Helical" evidence="7">
    <location>
        <begin position="74"/>
        <end position="94"/>
    </location>
</feature>
<keyword evidence="11" id="KW-1185">Reference proteome</keyword>
<keyword evidence="5 7" id="KW-1133">Transmembrane helix</keyword>
<evidence type="ECO:0000313" key="10">
    <source>
        <dbReference type="EMBL" id="GAA0321075.1"/>
    </source>
</evidence>
<feature type="domain" description="Lipase maturation factor 1/2 C-terminal" evidence="9">
    <location>
        <begin position="325"/>
        <end position="465"/>
    </location>
</feature>
<evidence type="ECO:0000256" key="6">
    <source>
        <dbReference type="ARBA" id="ARBA00023136"/>
    </source>
</evidence>
<evidence type="ECO:0000256" key="2">
    <source>
        <dbReference type="ARBA" id="ARBA00005512"/>
    </source>
</evidence>
<evidence type="ECO:0000313" key="11">
    <source>
        <dbReference type="Proteomes" id="UP001501822"/>
    </source>
</evidence>
<sequence length="486" mass="55244">MRWLTDPGYWPGRLIFQRGLAAIYLLAFLCAVNQFRALAGERGLTPVPAYLRRVSFRRAPSLFHAHYSDRFLEAVAWAGTALSAAVLAGLADVVPLGASMALWAVLWVLYLSIVNVGQVWYGFGWESLLCEAGFLTIFLGNARTAPPVLILWLLRWLLFRLEFGAGLIKLRGDRCWRDLTCLYYHHETQPMPNPLSWYFHHLPKRLHRVEVAANHVTQLIVPFGLFAPQPYATVAAAIVIVTQLWLIVSGNFAWLNWITAILATSVVDWRALGLAGAPRPTAAPLWHQALVIAVTALVAVLSYWPARNLISRRQRMNASFNPLHLVNSYGAFGSITKVRYEVVIEGSADPDPGPDGEWREYEFKGKPGDPRRRPPQVAPYHLRLDWMMWFAGLSSLYAEPWIVPLAERLLENDPAILRLLRRNPFPDVPPAVVRARLYRYRFTTRHERRETGRWWDRRLVREYLPPIGLRPAAGSTPSPDIPGERM</sequence>
<reference evidence="10 11" key="1">
    <citation type="journal article" date="2019" name="Int. J. Syst. Evol. Microbiol.">
        <title>The Global Catalogue of Microorganisms (GCM) 10K type strain sequencing project: providing services to taxonomists for standard genome sequencing and annotation.</title>
        <authorList>
            <consortium name="The Broad Institute Genomics Platform"/>
            <consortium name="The Broad Institute Genome Sequencing Center for Infectious Disease"/>
            <person name="Wu L."/>
            <person name="Ma J."/>
        </authorList>
    </citation>
    <scope>NUCLEOTIDE SEQUENCE [LARGE SCALE GENOMIC DNA]</scope>
    <source>
        <strain evidence="10 11">JCM 3146</strain>
    </source>
</reference>
<feature type="domain" description="Lipase maturation factor 1/2 N-terminal" evidence="8">
    <location>
        <begin position="121"/>
        <end position="269"/>
    </location>
</feature>
<dbReference type="RefSeq" id="WP_252804553.1">
    <property type="nucleotide sequence ID" value="NZ_BAAABM010000007.1"/>
</dbReference>
<dbReference type="InterPro" id="IPR009613">
    <property type="entry name" value="LMF"/>
</dbReference>
<feature type="transmembrane region" description="Helical" evidence="7">
    <location>
        <begin position="231"/>
        <end position="248"/>
    </location>
</feature>
<dbReference type="EMBL" id="BAAABM010000007">
    <property type="protein sequence ID" value="GAA0321075.1"/>
    <property type="molecule type" value="Genomic_DNA"/>
</dbReference>
<keyword evidence="3 7" id="KW-0812">Transmembrane</keyword>
<comment type="caution">
    <text evidence="10">The sequence shown here is derived from an EMBL/GenBank/DDBJ whole genome shotgun (WGS) entry which is preliminary data.</text>
</comment>
<evidence type="ECO:0000256" key="1">
    <source>
        <dbReference type="ARBA" id="ARBA00004477"/>
    </source>
</evidence>
<protein>
    <submittedName>
        <fullName evidence="10">Lipase maturation factor family protein</fullName>
    </submittedName>
</protein>
<evidence type="ECO:0000256" key="4">
    <source>
        <dbReference type="ARBA" id="ARBA00022824"/>
    </source>
</evidence>
<evidence type="ECO:0000256" key="7">
    <source>
        <dbReference type="SAM" id="Phobius"/>
    </source>
</evidence>
<dbReference type="InterPro" id="IPR057434">
    <property type="entry name" value="LMF1/2_N"/>
</dbReference>
<comment type="similarity">
    <text evidence="2">Belongs to the lipase maturation factor family.</text>
</comment>
<keyword evidence="6 7" id="KW-0472">Membrane</keyword>
<name>A0ABN0VZB0_9ACTN</name>
<feature type="transmembrane region" description="Helical" evidence="7">
    <location>
        <begin position="285"/>
        <end position="306"/>
    </location>
</feature>
<dbReference type="InterPro" id="IPR057433">
    <property type="entry name" value="LMF1/2_C"/>
</dbReference>
<dbReference type="PANTHER" id="PTHR14463">
    <property type="entry name" value="LIPASE MATURATION FACTOR"/>
    <property type="match status" value="1"/>
</dbReference>
<feature type="transmembrane region" description="Helical" evidence="7">
    <location>
        <begin position="101"/>
        <end position="121"/>
    </location>
</feature>
<evidence type="ECO:0000259" key="9">
    <source>
        <dbReference type="Pfam" id="PF25179"/>
    </source>
</evidence>
<evidence type="ECO:0000259" key="8">
    <source>
        <dbReference type="Pfam" id="PF06762"/>
    </source>
</evidence>